<dbReference type="InterPro" id="IPR056911">
    <property type="entry name" value="Phage_Znf_bind_put"/>
</dbReference>
<evidence type="ECO:0000313" key="3">
    <source>
        <dbReference type="Proteomes" id="UP000292003"/>
    </source>
</evidence>
<name>A0A4Q7J0D1_9PSEU</name>
<dbReference type="Proteomes" id="UP000292003">
    <property type="component" value="Unassembled WGS sequence"/>
</dbReference>
<reference evidence="2 3" key="1">
    <citation type="submission" date="2019-02" db="EMBL/GenBank/DDBJ databases">
        <title>Draft genome sequence of Amycolatopsis sp. 8-3EHSu isolated from roots of Suaeda maritima.</title>
        <authorList>
            <person name="Duangmal K."/>
            <person name="Chantavorakit T."/>
        </authorList>
    </citation>
    <scope>NUCLEOTIDE SEQUENCE [LARGE SCALE GENOMIC DNA]</scope>
    <source>
        <strain evidence="2 3">8-3EHSu</strain>
    </source>
</reference>
<organism evidence="2 3">
    <name type="scientific">Amycolatopsis suaedae</name>
    <dbReference type="NCBI Taxonomy" id="2510978"/>
    <lineage>
        <taxon>Bacteria</taxon>
        <taxon>Bacillati</taxon>
        <taxon>Actinomycetota</taxon>
        <taxon>Actinomycetes</taxon>
        <taxon>Pseudonocardiales</taxon>
        <taxon>Pseudonocardiaceae</taxon>
        <taxon>Amycolatopsis</taxon>
    </lineage>
</organism>
<keyword evidence="3" id="KW-1185">Reference proteome</keyword>
<accession>A0A4Q7J0D1</accession>
<dbReference type="RefSeq" id="WP_130479388.1">
    <property type="nucleotide sequence ID" value="NZ_SFCC01000021.1"/>
</dbReference>
<evidence type="ECO:0000313" key="2">
    <source>
        <dbReference type="EMBL" id="RZQ59823.1"/>
    </source>
</evidence>
<dbReference type="OrthoDB" id="4230682at2"/>
<comment type="caution">
    <text evidence="2">The sequence shown here is derived from an EMBL/GenBank/DDBJ whole genome shotgun (WGS) entry which is preliminary data.</text>
</comment>
<dbReference type="EMBL" id="SFCC01000021">
    <property type="protein sequence ID" value="RZQ59823.1"/>
    <property type="molecule type" value="Genomic_DNA"/>
</dbReference>
<dbReference type="AlphaFoldDB" id="A0A4Q7J0D1"/>
<proteinExistence type="predicted"/>
<evidence type="ECO:0000259" key="1">
    <source>
        <dbReference type="Pfam" id="PF24623"/>
    </source>
</evidence>
<sequence length="73" mass="8286">MTRHPGRTGHSRHGLFWNDLAGQTDAEIRTSPRTVACPACLARPHQPCRTRTRRHTVMNGYHDSRVREANPDA</sequence>
<feature type="domain" description="DNA-binding phage zinc finger" evidence="1">
    <location>
        <begin position="25"/>
        <end position="70"/>
    </location>
</feature>
<dbReference type="Pfam" id="PF24623">
    <property type="entry name" value="Phage_zn_bind_8"/>
    <property type="match status" value="1"/>
</dbReference>
<protein>
    <recommendedName>
        <fullName evidence="1">DNA-binding phage zinc finger domain-containing protein</fullName>
    </recommendedName>
</protein>
<gene>
    <name evidence="2" type="ORF">EWH70_32425</name>
</gene>